<sequence length="307" mass="32661">MSDTPVQTSATVLTVRQVGDYHALTAVAPGVAERFRPGQFVALAVGGEHTSRLVRRCVAVHEVKSDYGGTVEMVFAVRDPGTRWLAGLRSRDRLDVAGPLGRPFRLPRDPVGCLLVGGGPGAAGLFALADTLHRRGCQVHFVLAGATSRQVFGSRMAQRIGDSATVATEDGSLGEKATLREVLPRVIEETASDVVYGCGPTSLLRTVTRIAGDVGLPSQVSVEEFLQQTGACGIGVCMTCVLPFHGDDGVTRMVRACTEGPVLRGDRVRWGDLGTIPFDALGAPRVLHTRPAPERDDVTDRAREEAQ</sequence>
<dbReference type="InterPro" id="IPR039261">
    <property type="entry name" value="FNR_nucleotide-bd"/>
</dbReference>
<keyword evidence="9" id="KW-0411">Iron-sulfur</keyword>
<evidence type="ECO:0000256" key="6">
    <source>
        <dbReference type="ARBA" id="ARBA00022827"/>
    </source>
</evidence>
<comment type="caution">
    <text evidence="13">The sequence shown here is derived from an EMBL/GenBank/DDBJ whole genome shotgun (WGS) entry which is preliminary data.</text>
</comment>
<evidence type="ECO:0000256" key="5">
    <source>
        <dbReference type="ARBA" id="ARBA00022723"/>
    </source>
</evidence>
<protein>
    <submittedName>
        <fullName evidence="13">Dihydroorotate dehydrogenase electron transfer subunit</fullName>
    </submittedName>
</protein>
<comment type="similarity">
    <text evidence="1">Belongs to the PyrK family.</text>
</comment>
<dbReference type="Pfam" id="PF10418">
    <property type="entry name" value="DHODB_Fe-S_bind"/>
    <property type="match status" value="1"/>
</dbReference>
<dbReference type="SUPFAM" id="SSF63380">
    <property type="entry name" value="Riboflavin synthase domain-like"/>
    <property type="match status" value="1"/>
</dbReference>
<dbReference type="Proteomes" id="UP001500683">
    <property type="component" value="Unassembled WGS sequence"/>
</dbReference>
<evidence type="ECO:0000313" key="14">
    <source>
        <dbReference type="Proteomes" id="UP001500683"/>
    </source>
</evidence>
<keyword evidence="7" id="KW-0249">Electron transport</keyword>
<evidence type="ECO:0000256" key="3">
    <source>
        <dbReference type="ARBA" id="ARBA00022630"/>
    </source>
</evidence>
<dbReference type="SUPFAM" id="SSF52343">
    <property type="entry name" value="Ferredoxin reductase-like, C-terminal NADP-linked domain"/>
    <property type="match status" value="1"/>
</dbReference>
<evidence type="ECO:0000256" key="11">
    <source>
        <dbReference type="SAM" id="MobiDB-lite"/>
    </source>
</evidence>
<evidence type="ECO:0000259" key="12">
    <source>
        <dbReference type="PROSITE" id="PS51384"/>
    </source>
</evidence>
<keyword evidence="14" id="KW-1185">Reference proteome</keyword>
<evidence type="ECO:0000256" key="1">
    <source>
        <dbReference type="ARBA" id="ARBA00006422"/>
    </source>
</evidence>
<dbReference type="Gene3D" id="2.40.30.10">
    <property type="entry name" value="Translation factors"/>
    <property type="match status" value="1"/>
</dbReference>
<evidence type="ECO:0000256" key="2">
    <source>
        <dbReference type="ARBA" id="ARBA00022448"/>
    </source>
</evidence>
<evidence type="ECO:0000256" key="10">
    <source>
        <dbReference type="ARBA" id="ARBA00034078"/>
    </source>
</evidence>
<dbReference type="Gene3D" id="2.10.240.10">
    <property type="entry name" value="Dihydroorotate dehydrogenase, electron transfer subunit"/>
    <property type="match status" value="1"/>
</dbReference>
<dbReference type="PIRSF" id="PIRSF006816">
    <property type="entry name" value="Cyc3_hyd_g"/>
    <property type="match status" value="1"/>
</dbReference>
<proteinExistence type="inferred from homology"/>
<dbReference type="InterPro" id="IPR017927">
    <property type="entry name" value="FAD-bd_FR_type"/>
</dbReference>
<keyword evidence="6" id="KW-0274">FAD</keyword>
<name>A0ABP7WQP7_9ACTN</name>
<dbReference type="PANTHER" id="PTHR43513:SF3">
    <property type="entry name" value="DIHYDROOROTATE DEHYDROGENASE B (NAD(+)), ELECTRON TRANSFER SUBUNIT-RELATED"/>
    <property type="match status" value="1"/>
</dbReference>
<feature type="region of interest" description="Disordered" evidence="11">
    <location>
        <begin position="287"/>
        <end position="307"/>
    </location>
</feature>
<keyword evidence="2" id="KW-0813">Transport</keyword>
<evidence type="ECO:0000313" key="13">
    <source>
        <dbReference type="EMBL" id="GAA4094163.1"/>
    </source>
</evidence>
<evidence type="ECO:0000256" key="9">
    <source>
        <dbReference type="ARBA" id="ARBA00023014"/>
    </source>
</evidence>
<feature type="compositionally biased region" description="Basic and acidic residues" evidence="11">
    <location>
        <begin position="291"/>
        <end position="307"/>
    </location>
</feature>
<keyword evidence="5" id="KW-0479">Metal-binding</keyword>
<dbReference type="PROSITE" id="PS51384">
    <property type="entry name" value="FAD_FR"/>
    <property type="match status" value="1"/>
</dbReference>
<feature type="domain" description="FAD-binding FR-type" evidence="12">
    <location>
        <begin position="5"/>
        <end position="106"/>
    </location>
</feature>
<dbReference type="InterPro" id="IPR012165">
    <property type="entry name" value="Cyt_c3_hydrogenase_gsu"/>
</dbReference>
<organism evidence="13 14">
    <name type="scientific">Actinomadura miaoliensis</name>
    <dbReference type="NCBI Taxonomy" id="430685"/>
    <lineage>
        <taxon>Bacteria</taxon>
        <taxon>Bacillati</taxon>
        <taxon>Actinomycetota</taxon>
        <taxon>Actinomycetes</taxon>
        <taxon>Streptosporangiales</taxon>
        <taxon>Thermomonosporaceae</taxon>
        <taxon>Actinomadura</taxon>
    </lineage>
</organism>
<accession>A0ABP7WQP7</accession>
<dbReference type="InterPro" id="IPR050353">
    <property type="entry name" value="PyrK_electron_transfer"/>
</dbReference>
<dbReference type="InterPro" id="IPR019480">
    <property type="entry name" value="Dihydroorotate_DH_Fe-S-bd"/>
</dbReference>
<comment type="cofactor">
    <cofactor evidence="10">
        <name>[2Fe-2S] cluster</name>
        <dbReference type="ChEBI" id="CHEBI:190135"/>
    </cofactor>
</comment>
<dbReference type="InterPro" id="IPR017938">
    <property type="entry name" value="Riboflavin_synthase-like_b-brl"/>
</dbReference>
<gene>
    <name evidence="13" type="ORF">GCM10022214_65750</name>
</gene>
<dbReference type="PANTHER" id="PTHR43513">
    <property type="entry name" value="DIHYDROOROTATE DEHYDROGENASE B (NAD(+)), ELECTRON TRANSFER SUBUNIT"/>
    <property type="match status" value="1"/>
</dbReference>
<reference evidence="14" key="1">
    <citation type="journal article" date="2019" name="Int. J. Syst. Evol. Microbiol.">
        <title>The Global Catalogue of Microorganisms (GCM) 10K type strain sequencing project: providing services to taxonomists for standard genome sequencing and annotation.</title>
        <authorList>
            <consortium name="The Broad Institute Genomics Platform"/>
            <consortium name="The Broad Institute Genome Sequencing Center for Infectious Disease"/>
            <person name="Wu L."/>
            <person name="Ma J."/>
        </authorList>
    </citation>
    <scope>NUCLEOTIDE SEQUENCE [LARGE SCALE GENOMIC DNA]</scope>
    <source>
        <strain evidence="14">JCM 16702</strain>
    </source>
</reference>
<keyword evidence="3" id="KW-0285">Flavoprotein</keyword>
<dbReference type="EMBL" id="BAAAZG010000051">
    <property type="protein sequence ID" value="GAA4094163.1"/>
    <property type="molecule type" value="Genomic_DNA"/>
</dbReference>
<keyword evidence="4" id="KW-0001">2Fe-2S</keyword>
<evidence type="ECO:0000256" key="4">
    <source>
        <dbReference type="ARBA" id="ARBA00022714"/>
    </source>
</evidence>
<evidence type="ECO:0000256" key="7">
    <source>
        <dbReference type="ARBA" id="ARBA00022982"/>
    </source>
</evidence>
<dbReference type="RefSeq" id="WP_344955396.1">
    <property type="nucleotide sequence ID" value="NZ_BAAAZG010000051.1"/>
</dbReference>
<dbReference type="Gene3D" id="3.40.50.80">
    <property type="entry name" value="Nucleotide-binding domain of ferredoxin-NADP reductase (FNR) module"/>
    <property type="match status" value="1"/>
</dbReference>
<dbReference type="InterPro" id="IPR037117">
    <property type="entry name" value="Dihydroorotate_DH_ele_sf"/>
</dbReference>
<keyword evidence="8" id="KW-0408">Iron</keyword>
<evidence type="ECO:0000256" key="8">
    <source>
        <dbReference type="ARBA" id="ARBA00023004"/>
    </source>
</evidence>